<comment type="caution">
    <text evidence="1">The sequence shown here is derived from an EMBL/GenBank/DDBJ whole genome shotgun (WGS) entry which is preliminary data.</text>
</comment>
<sequence>MSSPSSISLASIPEDRPLPLHIISWGHGSLSHWAIFLPYQMGGTKGILYHIGYEERRSFIACTTSSRLSKEPFRAPQSRPTRSSTIPGAFATFAQVEDAVNKVYEDYKIYNIFTRNCQLFVLDVFLRLHQLYPTSVPASAIRDIRRRGTISTLLALSIRGTPVAYPVSEDRLGNPNRYEID</sequence>
<organism evidence="1 2">
    <name type="scientific">Aspergillus kawachii</name>
    <name type="common">White koji mold</name>
    <name type="synonym">Aspergillus awamori var. kawachi</name>
    <dbReference type="NCBI Taxonomy" id="1069201"/>
    <lineage>
        <taxon>Eukaryota</taxon>
        <taxon>Fungi</taxon>
        <taxon>Dikarya</taxon>
        <taxon>Ascomycota</taxon>
        <taxon>Pezizomycotina</taxon>
        <taxon>Eurotiomycetes</taxon>
        <taxon>Eurotiomycetidae</taxon>
        <taxon>Eurotiales</taxon>
        <taxon>Aspergillaceae</taxon>
        <taxon>Aspergillus</taxon>
        <taxon>Aspergillus subgen. Circumdati</taxon>
    </lineage>
</organism>
<accession>A0A146F7F5</accession>
<evidence type="ECO:0000313" key="2">
    <source>
        <dbReference type="Proteomes" id="UP000075230"/>
    </source>
</evidence>
<dbReference type="EMBL" id="BCWF01000010">
    <property type="protein sequence ID" value="GAT21551.1"/>
    <property type="molecule type" value="Genomic_DNA"/>
</dbReference>
<dbReference type="Proteomes" id="UP000075230">
    <property type="component" value="Unassembled WGS sequence"/>
</dbReference>
<gene>
    <name evidence="1" type="ORF">RIB2604_01004420</name>
</gene>
<reference evidence="1 2" key="1">
    <citation type="journal article" date="2016" name="DNA Res.">
        <title>Genome sequence of Aspergillus luchuensis NBRC 4314.</title>
        <authorList>
            <person name="Yamada O."/>
            <person name="Machida M."/>
            <person name="Hosoyama A."/>
            <person name="Goto M."/>
            <person name="Takahashi T."/>
            <person name="Futagami T."/>
            <person name="Yamagata Y."/>
            <person name="Takeuchi M."/>
            <person name="Kobayashi T."/>
            <person name="Koike H."/>
            <person name="Abe K."/>
            <person name="Asai K."/>
            <person name="Arita M."/>
            <person name="Fujita N."/>
            <person name="Fukuda K."/>
            <person name="Higa K."/>
            <person name="Horikawa H."/>
            <person name="Ishikawa T."/>
            <person name="Jinno K."/>
            <person name="Kato Y."/>
            <person name="Kirimura K."/>
            <person name="Mizutani O."/>
            <person name="Nakasone K."/>
            <person name="Sano M."/>
            <person name="Shiraishi Y."/>
            <person name="Tsukahara M."/>
            <person name="Gomi K."/>
        </authorList>
    </citation>
    <scope>NUCLEOTIDE SEQUENCE [LARGE SCALE GENOMIC DNA]</scope>
    <source>
        <strain evidence="1 2">RIB 2604</strain>
    </source>
</reference>
<evidence type="ECO:0000313" key="1">
    <source>
        <dbReference type="EMBL" id="GAT21551.1"/>
    </source>
</evidence>
<proteinExistence type="predicted"/>
<dbReference type="AlphaFoldDB" id="A0A146F7F5"/>
<reference evidence="2" key="2">
    <citation type="submission" date="2016-02" db="EMBL/GenBank/DDBJ databases">
        <title>Genome sequencing of Aspergillus luchuensis NBRC 4314.</title>
        <authorList>
            <person name="Yamada O."/>
        </authorList>
    </citation>
    <scope>NUCLEOTIDE SEQUENCE [LARGE SCALE GENOMIC DNA]</scope>
    <source>
        <strain evidence="2">RIB 2604</strain>
    </source>
</reference>
<protein>
    <submittedName>
        <fullName evidence="1">DDT domain protein</fullName>
    </submittedName>
</protein>
<name>A0A146F7F5_ASPKA</name>